<name>A0A915K7Z8_ROMCU</name>
<dbReference type="GO" id="GO:0005790">
    <property type="term" value="C:smooth endoplasmic reticulum"/>
    <property type="evidence" value="ECO:0007669"/>
    <property type="project" value="TreeGrafter"/>
</dbReference>
<dbReference type="AlphaFoldDB" id="A0A915K7Z8"/>
<dbReference type="GO" id="GO:0042383">
    <property type="term" value="C:sarcolemma"/>
    <property type="evidence" value="ECO:0007669"/>
    <property type="project" value="TreeGrafter"/>
</dbReference>
<organism evidence="2 3">
    <name type="scientific">Romanomermis culicivorax</name>
    <name type="common">Nematode worm</name>
    <dbReference type="NCBI Taxonomy" id="13658"/>
    <lineage>
        <taxon>Eukaryota</taxon>
        <taxon>Metazoa</taxon>
        <taxon>Ecdysozoa</taxon>
        <taxon>Nematoda</taxon>
        <taxon>Enoplea</taxon>
        <taxon>Dorylaimia</taxon>
        <taxon>Mermithida</taxon>
        <taxon>Mermithoidea</taxon>
        <taxon>Mermithidae</taxon>
        <taxon>Romanomermis</taxon>
    </lineage>
</organism>
<protein>
    <submittedName>
        <fullName evidence="3">RIH domain-containing protein</fullName>
    </submittedName>
</protein>
<dbReference type="GO" id="GO:0014808">
    <property type="term" value="P:release of sequestered calcium ion into cytosol by sarcoplasmic reticulum"/>
    <property type="evidence" value="ECO:0007669"/>
    <property type="project" value="TreeGrafter"/>
</dbReference>
<dbReference type="GO" id="GO:0034704">
    <property type="term" value="C:calcium channel complex"/>
    <property type="evidence" value="ECO:0007669"/>
    <property type="project" value="TreeGrafter"/>
</dbReference>
<evidence type="ECO:0000259" key="1">
    <source>
        <dbReference type="Pfam" id="PF01365"/>
    </source>
</evidence>
<reference evidence="3" key="1">
    <citation type="submission" date="2022-11" db="UniProtKB">
        <authorList>
            <consortium name="WormBaseParasite"/>
        </authorList>
    </citation>
    <scope>IDENTIFICATION</scope>
</reference>
<dbReference type="InterPro" id="IPR015925">
    <property type="entry name" value="Ryanodine_IP3_receptor"/>
</dbReference>
<dbReference type="PANTHER" id="PTHR46399">
    <property type="entry name" value="B30.2/SPRY DOMAIN-CONTAINING PROTEIN"/>
    <property type="match status" value="1"/>
</dbReference>
<accession>A0A915K7Z8</accession>
<proteinExistence type="predicted"/>
<dbReference type="GO" id="GO:0030018">
    <property type="term" value="C:Z disc"/>
    <property type="evidence" value="ECO:0007669"/>
    <property type="project" value="TreeGrafter"/>
</dbReference>
<dbReference type="OMA" id="HVSRNCT"/>
<sequence length="96" mass="10637">MITENHISSVISLLEKVGREEKILNVLSSLCVNNKVAVRSSQNAVCNNLLPGKDLLLQTAMVDHVSRNCTELITMTSPKTKLKTFIYNVRVPNGKL</sequence>
<dbReference type="GO" id="GO:0006941">
    <property type="term" value="P:striated muscle contraction"/>
    <property type="evidence" value="ECO:0007669"/>
    <property type="project" value="TreeGrafter"/>
</dbReference>
<dbReference type="WBParaSite" id="nRc.2.0.1.t34012-RA">
    <property type="protein sequence ID" value="nRc.2.0.1.t34012-RA"/>
    <property type="gene ID" value="nRc.2.0.1.g34012"/>
</dbReference>
<keyword evidence="2" id="KW-1185">Reference proteome</keyword>
<dbReference type="PANTHER" id="PTHR46399:SF8">
    <property type="entry name" value="B30.2_SPRY DOMAIN-CONTAINING PROTEIN"/>
    <property type="match status" value="1"/>
</dbReference>
<dbReference type="Pfam" id="PF01365">
    <property type="entry name" value="RYDR_ITPR"/>
    <property type="match status" value="1"/>
</dbReference>
<dbReference type="GO" id="GO:0033017">
    <property type="term" value="C:sarcoplasmic reticulum membrane"/>
    <property type="evidence" value="ECO:0007669"/>
    <property type="project" value="TreeGrafter"/>
</dbReference>
<feature type="domain" description="RIH" evidence="1">
    <location>
        <begin position="1"/>
        <end position="61"/>
    </location>
</feature>
<evidence type="ECO:0000313" key="3">
    <source>
        <dbReference type="WBParaSite" id="nRc.2.0.1.t34012-RA"/>
    </source>
</evidence>
<dbReference type="InterPro" id="IPR000699">
    <property type="entry name" value="RIH_dom"/>
</dbReference>
<dbReference type="Proteomes" id="UP000887565">
    <property type="component" value="Unplaced"/>
</dbReference>
<dbReference type="GO" id="GO:0005219">
    <property type="term" value="F:ryanodine-sensitive calcium-release channel activity"/>
    <property type="evidence" value="ECO:0007669"/>
    <property type="project" value="TreeGrafter"/>
</dbReference>
<evidence type="ECO:0000313" key="2">
    <source>
        <dbReference type="Proteomes" id="UP000887565"/>
    </source>
</evidence>